<evidence type="ECO:0000256" key="2">
    <source>
        <dbReference type="ARBA" id="ARBA00038211"/>
    </source>
</evidence>
<dbReference type="PANTHER" id="PTHR22603:SF66">
    <property type="entry name" value="ETHANOLAMINE KINASE"/>
    <property type="match status" value="1"/>
</dbReference>
<proteinExistence type="inferred from homology"/>
<dbReference type="Pfam" id="PF01633">
    <property type="entry name" value="Choline_kinase"/>
    <property type="match status" value="1"/>
</dbReference>
<reference evidence="4" key="1">
    <citation type="submission" date="2022-07" db="EMBL/GenBank/DDBJ databases">
        <title>Draft genome sequence of Zalerion maritima ATCC 34329, a (micro)plastics degrading marine fungus.</title>
        <authorList>
            <person name="Paco A."/>
            <person name="Goncalves M.F.M."/>
            <person name="Rocha-Santos T.A.P."/>
            <person name="Alves A."/>
        </authorList>
    </citation>
    <scope>NUCLEOTIDE SEQUENCE</scope>
    <source>
        <strain evidence="4">ATCC 34329</strain>
    </source>
</reference>
<comment type="similarity">
    <text evidence="2">Belongs to the choline/ethanolamine kinase family.</text>
</comment>
<dbReference type="Gene3D" id="3.90.1200.10">
    <property type="match status" value="1"/>
</dbReference>
<comment type="pathway">
    <text evidence="1">Phospholipid metabolism; phosphatidylethanolamine biosynthesis; phosphatidylethanolamine from ethanolamine: step 1/3.</text>
</comment>
<dbReference type="EC" id="2.7.1.82" evidence="3"/>
<dbReference type="EMBL" id="JAKWBI020000046">
    <property type="protein sequence ID" value="KAJ2904710.1"/>
    <property type="molecule type" value="Genomic_DNA"/>
</dbReference>
<name>A0AAD5WU80_9PEZI</name>
<comment type="caution">
    <text evidence="4">The sequence shown here is derived from an EMBL/GenBank/DDBJ whole genome shotgun (WGS) entry which is preliminary data.</text>
</comment>
<organism evidence="4 5">
    <name type="scientific">Zalerion maritima</name>
    <dbReference type="NCBI Taxonomy" id="339359"/>
    <lineage>
        <taxon>Eukaryota</taxon>
        <taxon>Fungi</taxon>
        <taxon>Dikarya</taxon>
        <taxon>Ascomycota</taxon>
        <taxon>Pezizomycotina</taxon>
        <taxon>Sordariomycetes</taxon>
        <taxon>Lulworthiomycetidae</taxon>
        <taxon>Lulworthiales</taxon>
        <taxon>Lulworthiaceae</taxon>
        <taxon>Zalerion</taxon>
    </lineage>
</organism>
<evidence type="ECO:0000313" key="5">
    <source>
        <dbReference type="Proteomes" id="UP001201980"/>
    </source>
</evidence>
<dbReference type="GO" id="GO:0006646">
    <property type="term" value="P:phosphatidylethanolamine biosynthetic process"/>
    <property type="evidence" value="ECO:0007669"/>
    <property type="project" value="TreeGrafter"/>
</dbReference>
<dbReference type="Proteomes" id="UP001201980">
    <property type="component" value="Unassembled WGS sequence"/>
</dbReference>
<gene>
    <name evidence="4" type="ORF">MKZ38_007328</name>
</gene>
<keyword evidence="5" id="KW-1185">Reference proteome</keyword>
<evidence type="ECO:0000256" key="3">
    <source>
        <dbReference type="ARBA" id="ARBA00038874"/>
    </source>
</evidence>
<dbReference type="GO" id="GO:0004305">
    <property type="term" value="F:ethanolamine kinase activity"/>
    <property type="evidence" value="ECO:0007669"/>
    <property type="project" value="UniProtKB-EC"/>
</dbReference>
<keyword evidence="4" id="KW-0808">Transferase</keyword>
<keyword evidence="4" id="KW-0418">Kinase</keyword>
<dbReference type="CDD" id="cd05157">
    <property type="entry name" value="ETNK_euk"/>
    <property type="match status" value="1"/>
</dbReference>
<dbReference type="GO" id="GO:0005737">
    <property type="term" value="C:cytoplasm"/>
    <property type="evidence" value="ECO:0007669"/>
    <property type="project" value="TreeGrafter"/>
</dbReference>
<dbReference type="InterPro" id="IPR011009">
    <property type="entry name" value="Kinase-like_dom_sf"/>
</dbReference>
<evidence type="ECO:0000313" key="4">
    <source>
        <dbReference type="EMBL" id="KAJ2904710.1"/>
    </source>
</evidence>
<sequence length="428" mass="48389">MPPAQRNGLNGNGPEHMLDDVEVPFISIKYEGGDASALKVVTALRPEWSGEGTNIVFTRFTDGITNTLLKAVNKREGLSKEEIDNEAVLLRAYGHGTDILIDRQRETQNHELLMKCGLAPELLARFENGMLYRFIRGTVTNPNDLRRPTLYKAVARRLAEWHVRVPCITKTPMEAANGHGMGTGEEDAKQAVIDNVAPGKPVPNMWTVVQKWIMALPTDTLAQRERQKDLQKELERIVREMSQRPGLGKDGLVFAHCDLLSGNIIVLLKDGTTTPNPSTDENVVVSFIDYEYAVPSPAAFDISNHFAEWAGFDCDFGVLPTVSQRRDFISTYIYAYHDYKGTCGAKELLEKEVDKLMAEVDLFRGVPGFYWGIWALIQATISDIEFDYASYAELRLSEYWAWREELEGTREKEGKEMPLRERRWAQAE</sequence>
<accession>A0AAD5WU80</accession>
<protein>
    <recommendedName>
        <fullName evidence="3">ethanolamine kinase</fullName>
        <ecNumber evidence="3">2.7.1.82</ecNumber>
    </recommendedName>
</protein>
<dbReference type="AlphaFoldDB" id="A0AAD5WU80"/>
<dbReference type="SUPFAM" id="SSF56112">
    <property type="entry name" value="Protein kinase-like (PK-like)"/>
    <property type="match status" value="1"/>
</dbReference>
<dbReference type="PANTHER" id="PTHR22603">
    <property type="entry name" value="CHOLINE/ETHANOALAMINE KINASE"/>
    <property type="match status" value="1"/>
</dbReference>
<evidence type="ECO:0000256" key="1">
    <source>
        <dbReference type="ARBA" id="ARBA00037883"/>
    </source>
</evidence>